<dbReference type="PANTHER" id="PTHR43877">
    <property type="entry name" value="AMINOALKYLPHOSPHONATE N-ACETYLTRANSFERASE-RELATED-RELATED"/>
    <property type="match status" value="1"/>
</dbReference>
<sequence length="188" mass="20191">MSRTAATLRGATTDDAAALVGLWSDLLRRGTPSDLLEEMKEVIGRIAENPAEQIVIADCDGAVAGAVILRTSPLTPFNSEVAVQAISPHVAPAFRRRGIGHQLMEAAVQHAEEQGVGHVAAASLSNSRDAHRFLARMALAPQAVLRIAPTHVVRMKLSGRRPTSAPHRQPLGQVLAQRRSLRRQRDSA</sequence>
<keyword evidence="2" id="KW-0012">Acyltransferase</keyword>
<keyword evidence="5" id="KW-0689">Ribosomal protein</keyword>
<dbReference type="PANTHER" id="PTHR43877:SF1">
    <property type="entry name" value="ACETYLTRANSFERASE"/>
    <property type="match status" value="1"/>
</dbReference>
<dbReference type="InterPro" id="IPR000182">
    <property type="entry name" value="GNAT_dom"/>
</dbReference>
<dbReference type="InterPro" id="IPR016181">
    <property type="entry name" value="Acyl_CoA_acyltransferase"/>
</dbReference>
<dbReference type="InterPro" id="IPR050832">
    <property type="entry name" value="Bact_Acetyltransf"/>
</dbReference>
<gene>
    <name evidence="5" type="ORF">BJ980_000846</name>
</gene>
<keyword evidence="6" id="KW-1185">Reference proteome</keyword>
<comment type="caution">
    <text evidence="5">The sequence shown here is derived from an EMBL/GenBank/DDBJ whole genome shotgun (WGS) entry which is preliminary data.</text>
</comment>
<dbReference type="AlphaFoldDB" id="A0A7Y9S0J6"/>
<evidence type="ECO:0000313" key="5">
    <source>
        <dbReference type="EMBL" id="NYG57923.1"/>
    </source>
</evidence>
<dbReference type="Pfam" id="PF00583">
    <property type="entry name" value="Acetyltransf_1"/>
    <property type="match status" value="1"/>
</dbReference>
<protein>
    <submittedName>
        <fullName evidence="5">Ribosomal protein S18 acetylase RimI-like enzyme</fullName>
    </submittedName>
</protein>
<dbReference type="GO" id="GO:0016747">
    <property type="term" value="F:acyltransferase activity, transferring groups other than amino-acyl groups"/>
    <property type="evidence" value="ECO:0007669"/>
    <property type="project" value="InterPro"/>
</dbReference>
<dbReference type="GO" id="GO:0005840">
    <property type="term" value="C:ribosome"/>
    <property type="evidence" value="ECO:0007669"/>
    <property type="project" value="UniProtKB-KW"/>
</dbReference>
<dbReference type="Proteomes" id="UP000540656">
    <property type="component" value="Unassembled WGS sequence"/>
</dbReference>
<name>A0A7Y9S0J6_9ACTN</name>
<keyword evidence="5" id="KW-0687">Ribonucleoprotein</keyword>
<feature type="region of interest" description="Disordered" evidence="3">
    <location>
        <begin position="158"/>
        <end position="188"/>
    </location>
</feature>
<feature type="domain" description="N-acetyltransferase" evidence="4">
    <location>
        <begin position="6"/>
        <end position="160"/>
    </location>
</feature>
<dbReference type="PROSITE" id="PS51186">
    <property type="entry name" value="GNAT"/>
    <property type="match status" value="1"/>
</dbReference>
<evidence type="ECO:0000256" key="1">
    <source>
        <dbReference type="ARBA" id="ARBA00022679"/>
    </source>
</evidence>
<dbReference type="CDD" id="cd04301">
    <property type="entry name" value="NAT_SF"/>
    <property type="match status" value="1"/>
</dbReference>
<organism evidence="5 6">
    <name type="scientific">Nocardioides daedukensis</name>
    <dbReference type="NCBI Taxonomy" id="634462"/>
    <lineage>
        <taxon>Bacteria</taxon>
        <taxon>Bacillati</taxon>
        <taxon>Actinomycetota</taxon>
        <taxon>Actinomycetes</taxon>
        <taxon>Propionibacteriales</taxon>
        <taxon>Nocardioidaceae</taxon>
        <taxon>Nocardioides</taxon>
    </lineage>
</organism>
<dbReference type="EMBL" id="JACCAA010000001">
    <property type="protein sequence ID" value="NYG57923.1"/>
    <property type="molecule type" value="Genomic_DNA"/>
</dbReference>
<reference evidence="5 6" key="1">
    <citation type="submission" date="2020-07" db="EMBL/GenBank/DDBJ databases">
        <title>Sequencing the genomes of 1000 actinobacteria strains.</title>
        <authorList>
            <person name="Klenk H.-P."/>
        </authorList>
    </citation>
    <scope>NUCLEOTIDE SEQUENCE [LARGE SCALE GENOMIC DNA]</scope>
    <source>
        <strain evidence="5 6">DSM 23819</strain>
    </source>
</reference>
<evidence type="ECO:0000256" key="2">
    <source>
        <dbReference type="ARBA" id="ARBA00023315"/>
    </source>
</evidence>
<evidence type="ECO:0000313" key="6">
    <source>
        <dbReference type="Proteomes" id="UP000540656"/>
    </source>
</evidence>
<keyword evidence="1" id="KW-0808">Transferase</keyword>
<dbReference type="Gene3D" id="3.40.630.30">
    <property type="match status" value="1"/>
</dbReference>
<accession>A0A7Y9S0J6</accession>
<evidence type="ECO:0000256" key="3">
    <source>
        <dbReference type="SAM" id="MobiDB-lite"/>
    </source>
</evidence>
<dbReference type="RefSeq" id="WP_179501134.1">
    <property type="nucleotide sequence ID" value="NZ_JACCAA010000001.1"/>
</dbReference>
<dbReference type="SUPFAM" id="SSF55729">
    <property type="entry name" value="Acyl-CoA N-acyltransferases (Nat)"/>
    <property type="match status" value="1"/>
</dbReference>
<proteinExistence type="predicted"/>
<evidence type="ECO:0000259" key="4">
    <source>
        <dbReference type="PROSITE" id="PS51186"/>
    </source>
</evidence>